<dbReference type="NCBIfam" id="TIGR01683">
    <property type="entry name" value="thiS"/>
    <property type="match status" value="1"/>
</dbReference>
<dbReference type="Proteomes" id="UP000198521">
    <property type="component" value="Unassembled WGS sequence"/>
</dbReference>
<dbReference type="STRING" id="1038014.SAMN04487910_1434"/>
<dbReference type="EMBL" id="FOAB01000002">
    <property type="protein sequence ID" value="SEK90377.1"/>
    <property type="molecule type" value="Genomic_DNA"/>
</dbReference>
<dbReference type="RefSeq" id="WP_091407017.1">
    <property type="nucleotide sequence ID" value="NZ_FOAB01000002.1"/>
</dbReference>
<organism evidence="1 2">
    <name type="scientific">Aquimarina amphilecti</name>
    <dbReference type="NCBI Taxonomy" id="1038014"/>
    <lineage>
        <taxon>Bacteria</taxon>
        <taxon>Pseudomonadati</taxon>
        <taxon>Bacteroidota</taxon>
        <taxon>Flavobacteriia</taxon>
        <taxon>Flavobacteriales</taxon>
        <taxon>Flavobacteriaceae</taxon>
        <taxon>Aquimarina</taxon>
    </lineage>
</organism>
<dbReference type="SUPFAM" id="SSF54285">
    <property type="entry name" value="MoaD/ThiS"/>
    <property type="match status" value="1"/>
</dbReference>
<gene>
    <name evidence="1" type="ORF">SAMN04487910_1434</name>
</gene>
<dbReference type="CDD" id="cd00565">
    <property type="entry name" value="Ubl_ThiS"/>
    <property type="match status" value="1"/>
</dbReference>
<keyword evidence="2" id="KW-1185">Reference proteome</keyword>
<dbReference type="InterPro" id="IPR016155">
    <property type="entry name" value="Mopterin_synth/thiamin_S_b"/>
</dbReference>
<dbReference type="AlphaFoldDB" id="A0A1H7KWN7"/>
<proteinExistence type="predicted"/>
<dbReference type="Pfam" id="PF02597">
    <property type="entry name" value="ThiS"/>
    <property type="match status" value="1"/>
</dbReference>
<dbReference type="PANTHER" id="PTHR34472:SF1">
    <property type="entry name" value="SULFUR CARRIER PROTEIN THIS"/>
    <property type="match status" value="1"/>
</dbReference>
<evidence type="ECO:0000313" key="1">
    <source>
        <dbReference type="EMBL" id="SEK90377.1"/>
    </source>
</evidence>
<name>A0A1H7KWN7_AQUAM</name>
<reference evidence="1 2" key="1">
    <citation type="submission" date="2016-10" db="EMBL/GenBank/DDBJ databases">
        <authorList>
            <person name="de Groot N.N."/>
        </authorList>
    </citation>
    <scope>NUCLEOTIDE SEQUENCE [LARGE SCALE GENOMIC DNA]</scope>
    <source>
        <strain evidence="1 2">DSM 25232</strain>
    </source>
</reference>
<accession>A0A1H7KWN7</accession>
<dbReference type="InterPro" id="IPR003749">
    <property type="entry name" value="ThiS/MoaD-like"/>
</dbReference>
<evidence type="ECO:0000313" key="2">
    <source>
        <dbReference type="Proteomes" id="UP000198521"/>
    </source>
</evidence>
<dbReference type="PANTHER" id="PTHR34472">
    <property type="entry name" value="SULFUR CARRIER PROTEIN THIS"/>
    <property type="match status" value="1"/>
</dbReference>
<protein>
    <submittedName>
        <fullName evidence="1">Sulfur carrier protein</fullName>
    </submittedName>
</protein>
<sequence>MTINVNNQEQIISENSSVNLLLEELSLSKKGIAVAINNKIITKDTWSDTIVNLNDNVTIIHATQGG</sequence>
<dbReference type="Gene3D" id="3.10.20.30">
    <property type="match status" value="1"/>
</dbReference>
<dbReference type="InterPro" id="IPR010035">
    <property type="entry name" value="Thi_S"/>
</dbReference>
<dbReference type="OrthoDB" id="1525151at2"/>
<dbReference type="InterPro" id="IPR012675">
    <property type="entry name" value="Beta-grasp_dom_sf"/>
</dbReference>